<protein>
    <recommendedName>
        <fullName evidence="2">N-acetyltransferase domain-containing protein</fullName>
    </recommendedName>
</protein>
<dbReference type="AlphaFoldDB" id="X1GSU3"/>
<name>X1GSU3_9ZZZZ</name>
<reference evidence="1" key="1">
    <citation type="journal article" date="2014" name="Front. Microbiol.">
        <title>High frequency of phylogenetically diverse reductive dehalogenase-homologous genes in deep subseafloor sedimentary metagenomes.</title>
        <authorList>
            <person name="Kawai M."/>
            <person name="Futagami T."/>
            <person name="Toyoda A."/>
            <person name="Takaki Y."/>
            <person name="Nishi S."/>
            <person name="Hori S."/>
            <person name="Arai W."/>
            <person name="Tsubouchi T."/>
            <person name="Morono Y."/>
            <person name="Uchiyama I."/>
            <person name="Ito T."/>
            <person name="Fujiyama A."/>
            <person name="Inagaki F."/>
            <person name="Takami H."/>
        </authorList>
    </citation>
    <scope>NUCLEOTIDE SEQUENCE</scope>
    <source>
        <strain evidence="1">Expedition CK06-06</strain>
    </source>
</reference>
<comment type="caution">
    <text evidence="1">The sequence shown here is derived from an EMBL/GenBank/DDBJ whole genome shotgun (WGS) entry which is preliminary data.</text>
</comment>
<evidence type="ECO:0000313" key="1">
    <source>
        <dbReference type="EMBL" id="GAH36068.1"/>
    </source>
</evidence>
<gene>
    <name evidence="1" type="ORF">S03H2_25809</name>
</gene>
<organism evidence="1">
    <name type="scientific">marine sediment metagenome</name>
    <dbReference type="NCBI Taxonomy" id="412755"/>
    <lineage>
        <taxon>unclassified sequences</taxon>
        <taxon>metagenomes</taxon>
        <taxon>ecological metagenomes</taxon>
    </lineage>
</organism>
<dbReference type="EMBL" id="BARU01014723">
    <property type="protein sequence ID" value="GAH36068.1"/>
    <property type="molecule type" value="Genomic_DNA"/>
</dbReference>
<sequence>QRFYEKLGYVVEGILRRDLHGIDMCQMCKFL</sequence>
<evidence type="ECO:0008006" key="2">
    <source>
        <dbReference type="Google" id="ProtNLM"/>
    </source>
</evidence>
<accession>X1GSU3</accession>
<dbReference type="SUPFAM" id="SSF55729">
    <property type="entry name" value="Acyl-CoA N-acyltransferases (Nat)"/>
    <property type="match status" value="1"/>
</dbReference>
<feature type="non-terminal residue" evidence="1">
    <location>
        <position position="1"/>
    </location>
</feature>
<dbReference type="InterPro" id="IPR016181">
    <property type="entry name" value="Acyl_CoA_acyltransferase"/>
</dbReference>
<proteinExistence type="predicted"/>